<protein>
    <submittedName>
        <fullName evidence="2">Uncharacterized protein</fullName>
    </submittedName>
</protein>
<evidence type="ECO:0000313" key="3">
    <source>
        <dbReference type="Proteomes" id="UP000292665"/>
    </source>
</evidence>
<keyword evidence="1" id="KW-0472">Membrane</keyword>
<dbReference type="AlphaFoldDB" id="A0A4Q5C6K7"/>
<comment type="caution">
    <text evidence="2">The sequence shown here is derived from an EMBL/GenBank/DDBJ whole genome shotgun (WGS) entry which is preliminary data.</text>
</comment>
<organism evidence="2 3">
    <name type="scientific">[Ruminococcus] torques</name>
    <dbReference type="NCBI Taxonomy" id="33039"/>
    <lineage>
        <taxon>Bacteria</taxon>
        <taxon>Bacillati</taxon>
        <taxon>Bacillota</taxon>
        <taxon>Clostridia</taxon>
        <taxon>Lachnospirales</taxon>
        <taxon>Lachnospiraceae</taxon>
        <taxon>Mediterraneibacter</taxon>
    </lineage>
</organism>
<sequence>MSKFKNGFAKEAKEALKQEAEQKQLREKHGIQDNNTLIVEKNNLFKFCIRCFTKIVKIFVTAGIFLLASVGLMSLIYPDVREELMKVLIAIQKEITTMIQF</sequence>
<keyword evidence="1" id="KW-0812">Transmembrane</keyword>
<feature type="transmembrane region" description="Helical" evidence="1">
    <location>
        <begin position="55"/>
        <end position="77"/>
    </location>
</feature>
<dbReference type="Proteomes" id="UP000292665">
    <property type="component" value="Unassembled WGS sequence"/>
</dbReference>
<dbReference type="RefSeq" id="WP_129795001.1">
    <property type="nucleotide sequence ID" value="NZ_CATVPX010000052.1"/>
</dbReference>
<dbReference type="EMBL" id="RCYR01000029">
    <property type="protein sequence ID" value="RYS77849.1"/>
    <property type="molecule type" value="Genomic_DNA"/>
</dbReference>
<evidence type="ECO:0000313" key="2">
    <source>
        <dbReference type="EMBL" id="RYS77849.1"/>
    </source>
</evidence>
<gene>
    <name evidence="2" type="ORF">EAI93_11820</name>
</gene>
<proteinExistence type="predicted"/>
<accession>A0A4Q5C6K7</accession>
<name>A0A4Q5C6K7_9FIRM</name>
<evidence type="ECO:0000256" key="1">
    <source>
        <dbReference type="SAM" id="Phobius"/>
    </source>
</evidence>
<keyword evidence="1" id="KW-1133">Transmembrane helix</keyword>
<reference evidence="2 3" key="1">
    <citation type="journal article" date="2019" name="Science, e1252229">
        <title>Invertible promoters mediate bacterial phase variation, antibiotic resistance, and host adaptation in the gut.</title>
        <authorList>
            <person name="Jiang X."/>
            <person name="Hall A.B."/>
            <person name="Arthur T.D."/>
            <person name="Plichta D.R."/>
            <person name="Covington C.T."/>
            <person name="Poyet M."/>
            <person name="Crothers J."/>
            <person name="Moses P.L."/>
            <person name="Tolonen A.C."/>
            <person name="Vlamakis H."/>
            <person name="Alm E.J."/>
            <person name="Xavier R.J."/>
        </authorList>
    </citation>
    <scope>NUCLEOTIDE SEQUENCE [LARGE SCALE GENOMIC DNA]</scope>
    <source>
        <strain evidence="3">aa_0143</strain>
    </source>
</reference>